<keyword evidence="1" id="KW-1133">Transmembrane helix</keyword>
<feature type="transmembrane region" description="Helical" evidence="1">
    <location>
        <begin position="140"/>
        <end position="161"/>
    </location>
</feature>
<dbReference type="RefSeq" id="WP_165268200.1">
    <property type="nucleotide sequence ID" value="NZ_JAALLS010000010.1"/>
</dbReference>
<protein>
    <submittedName>
        <fullName evidence="3">Alpha/beta hydrolase</fullName>
    </submittedName>
</protein>
<feature type="domain" description="AB hydrolase-1" evidence="2">
    <location>
        <begin position="49"/>
        <end position="148"/>
    </location>
</feature>
<dbReference type="GO" id="GO:0016787">
    <property type="term" value="F:hydrolase activity"/>
    <property type="evidence" value="ECO:0007669"/>
    <property type="project" value="UniProtKB-KW"/>
</dbReference>
<accession>A0A6M1TC00</accession>
<evidence type="ECO:0000313" key="4">
    <source>
        <dbReference type="Proteomes" id="UP000479132"/>
    </source>
</evidence>
<keyword evidence="1" id="KW-0472">Membrane</keyword>
<dbReference type="SUPFAM" id="SSF53474">
    <property type="entry name" value="alpha/beta-Hydrolases"/>
    <property type="match status" value="1"/>
</dbReference>
<dbReference type="AlphaFoldDB" id="A0A6M1TC00"/>
<dbReference type="Gene3D" id="3.40.50.1820">
    <property type="entry name" value="alpha/beta hydrolase"/>
    <property type="match status" value="1"/>
</dbReference>
<dbReference type="InterPro" id="IPR000073">
    <property type="entry name" value="AB_hydrolase_1"/>
</dbReference>
<reference evidence="3 4" key="1">
    <citation type="submission" date="2020-02" db="EMBL/GenBank/DDBJ databases">
        <title>Aliifodinibius halophilus 2W32, complete genome.</title>
        <authorList>
            <person name="Li Y."/>
            <person name="Wu S."/>
        </authorList>
    </citation>
    <scope>NUCLEOTIDE SEQUENCE [LARGE SCALE GENOMIC DNA]</scope>
    <source>
        <strain evidence="3 4">2W32</strain>
    </source>
</reference>
<evidence type="ECO:0000256" key="1">
    <source>
        <dbReference type="SAM" id="Phobius"/>
    </source>
</evidence>
<dbReference type="InterPro" id="IPR050266">
    <property type="entry name" value="AB_hydrolase_sf"/>
</dbReference>
<evidence type="ECO:0000259" key="2">
    <source>
        <dbReference type="Pfam" id="PF00561"/>
    </source>
</evidence>
<dbReference type="EMBL" id="JAALLS010000010">
    <property type="protein sequence ID" value="NGP88454.1"/>
    <property type="molecule type" value="Genomic_DNA"/>
</dbReference>
<name>A0A6M1TC00_9BACT</name>
<sequence length="288" mass="32503">MIKNKKARRRLENWYQKFLDKIDAPKKEQSLSTSFGDTHILIAGDTSKPPLLCLHAMMTSSAHLVAALEPLLENYHIIAPDIPGESVKGIPKRLSYSDDSQARWLNEILNGLALGKINLFGISLGGFIARQFASQHPQKVNNLILLVPAGIVQGSIFKGLMKMALPMIMYKIAPSEKRLRNLVQYLITNWDEDWAYYLGDAFNDFKTPSRIPPVAEKEELETLSMPCLVMAAEHDISFPGQPLINRVQTHIPHTETELIENSRHCPPTTDEFKNWLANRITTFLNNSS</sequence>
<evidence type="ECO:0000313" key="3">
    <source>
        <dbReference type="EMBL" id="NGP88454.1"/>
    </source>
</evidence>
<keyword evidence="4" id="KW-1185">Reference proteome</keyword>
<keyword evidence="3" id="KW-0378">Hydrolase</keyword>
<dbReference type="Pfam" id="PF00561">
    <property type="entry name" value="Abhydrolase_1"/>
    <property type="match status" value="1"/>
</dbReference>
<organism evidence="3 4">
    <name type="scientific">Fodinibius halophilus</name>
    <dbReference type="NCBI Taxonomy" id="1736908"/>
    <lineage>
        <taxon>Bacteria</taxon>
        <taxon>Pseudomonadati</taxon>
        <taxon>Balneolota</taxon>
        <taxon>Balneolia</taxon>
        <taxon>Balneolales</taxon>
        <taxon>Balneolaceae</taxon>
        <taxon>Fodinibius</taxon>
    </lineage>
</organism>
<proteinExistence type="predicted"/>
<dbReference type="InterPro" id="IPR029058">
    <property type="entry name" value="AB_hydrolase_fold"/>
</dbReference>
<dbReference type="PRINTS" id="PR00111">
    <property type="entry name" value="ABHYDROLASE"/>
</dbReference>
<keyword evidence="1" id="KW-0812">Transmembrane</keyword>
<gene>
    <name evidence="3" type="ORF">G3569_08810</name>
</gene>
<dbReference type="PANTHER" id="PTHR43798">
    <property type="entry name" value="MONOACYLGLYCEROL LIPASE"/>
    <property type="match status" value="1"/>
</dbReference>
<dbReference type="PANTHER" id="PTHR43798:SF33">
    <property type="entry name" value="HYDROLASE, PUTATIVE (AFU_ORTHOLOGUE AFUA_2G14860)-RELATED"/>
    <property type="match status" value="1"/>
</dbReference>
<dbReference type="Proteomes" id="UP000479132">
    <property type="component" value="Unassembled WGS sequence"/>
</dbReference>
<dbReference type="GO" id="GO:0016020">
    <property type="term" value="C:membrane"/>
    <property type="evidence" value="ECO:0007669"/>
    <property type="project" value="TreeGrafter"/>
</dbReference>
<comment type="caution">
    <text evidence="3">The sequence shown here is derived from an EMBL/GenBank/DDBJ whole genome shotgun (WGS) entry which is preliminary data.</text>
</comment>